<name>A0A6C0LCP5_9ZZZZ</name>
<organism evidence="2">
    <name type="scientific">viral metagenome</name>
    <dbReference type="NCBI Taxonomy" id="1070528"/>
    <lineage>
        <taxon>unclassified sequences</taxon>
        <taxon>metagenomes</taxon>
        <taxon>organismal metagenomes</taxon>
    </lineage>
</organism>
<sequence>MTSIHENKSLKDINLLNFLNGIRTTTYTVPEEFGFQTTGNIGSLLNSHPTKLSNIYDGIMFNPTNRTDSSGTIIGRVHPMKNDWTILTVEQPPTPQLYCNEQPLSELMPFYPNGVPNKILNPTCNMTIDGVASPTLAGISMMGGNDPSMFNNPHNDIGHQINAYGYANKYGTRALGEGKVACQELTEGLNVPPLKVKRNNHSAYVANPGLSLPGQTDLQDLYTVGNWTDPQKFPNNFINRFNENVGQGCSETPVRPIHRGPGGRKNN</sequence>
<proteinExistence type="predicted"/>
<protein>
    <submittedName>
        <fullName evidence="2">Uncharacterized protein</fullName>
    </submittedName>
</protein>
<evidence type="ECO:0000313" key="2">
    <source>
        <dbReference type="EMBL" id="QHU28736.1"/>
    </source>
</evidence>
<accession>A0A6C0LCP5</accession>
<dbReference type="AlphaFoldDB" id="A0A6C0LCP5"/>
<reference evidence="2" key="1">
    <citation type="journal article" date="2020" name="Nature">
        <title>Giant virus diversity and host interactions through global metagenomics.</title>
        <authorList>
            <person name="Schulz F."/>
            <person name="Roux S."/>
            <person name="Paez-Espino D."/>
            <person name="Jungbluth S."/>
            <person name="Walsh D.A."/>
            <person name="Denef V.J."/>
            <person name="McMahon K.D."/>
            <person name="Konstantinidis K.T."/>
            <person name="Eloe-Fadrosh E.A."/>
            <person name="Kyrpides N.C."/>
            <person name="Woyke T."/>
        </authorList>
    </citation>
    <scope>NUCLEOTIDE SEQUENCE</scope>
    <source>
        <strain evidence="2">GVMAG-M-3300027791-30</strain>
    </source>
</reference>
<evidence type="ECO:0000256" key="1">
    <source>
        <dbReference type="SAM" id="MobiDB-lite"/>
    </source>
</evidence>
<feature type="compositionally biased region" description="Basic residues" evidence="1">
    <location>
        <begin position="256"/>
        <end position="267"/>
    </location>
</feature>
<dbReference type="EMBL" id="MN740474">
    <property type="protein sequence ID" value="QHU28736.1"/>
    <property type="molecule type" value="Genomic_DNA"/>
</dbReference>
<feature type="region of interest" description="Disordered" evidence="1">
    <location>
        <begin position="244"/>
        <end position="267"/>
    </location>
</feature>